<feature type="compositionally biased region" description="Polar residues" evidence="1">
    <location>
        <begin position="172"/>
        <end position="210"/>
    </location>
</feature>
<feature type="region of interest" description="Disordered" evidence="1">
    <location>
        <begin position="1"/>
        <end position="39"/>
    </location>
</feature>
<feature type="region of interest" description="Disordered" evidence="1">
    <location>
        <begin position="93"/>
        <end position="217"/>
    </location>
</feature>
<reference evidence="2 3" key="1">
    <citation type="submission" date="2024-04" db="EMBL/GenBank/DDBJ databases">
        <title>The reference genome of an endangered Asteraceae, Deinandra increscens subsp. villosa, native to the Central Coast of California.</title>
        <authorList>
            <person name="Guilliams M."/>
            <person name="Hasenstab-Lehman K."/>
            <person name="Meyer R."/>
            <person name="Mcevoy S."/>
        </authorList>
    </citation>
    <scope>NUCLEOTIDE SEQUENCE [LARGE SCALE GENOMIC DNA]</scope>
    <source>
        <tissue evidence="2">Leaf</tissue>
    </source>
</reference>
<accession>A0AAP0DRT1</accession>
<gene>
    <name evidence="2" type="ORF">SSX86_005859</name>
</gene>
<feature type="compositionally biased region" description="Basic and acidic residues" evidence="1">
    <location>
        <begin position="1"/>
        <end position="12"/>
    </location>
</feature>
<name>A0AAP0DRT1_9ASTR</name>
<evidence type="ECO:0000313" key="2">
    <source>
        <dbReference type="EMBL" id="KAK9077522.1"/>
    </source>
</evidence>
<organism evidence="2 3">
    <name type="scientific">Deinandra increscens subsp. villosa</name>
    <dbReference type="NCBI Taxonomy" id="3103831"/>
    <lineage>
        <taxon>Eukaryota</taxon>
        <taxon>Viridiplantae</taxon>
        <taxon>Streptophyta</taxon>
        <taxon>Embryophyta</taxon>
        <taxon>Tracheophyta</taxon>
        <taxon>Spermatophyta</taxon>
        <taxon>Magnoliopsida</taxon>
        <taxon>eudicotyledons</taxon>
        <taxon>Gunneridae</taxon>
        <taxon>Pentapetalae</taxon>
        <taxon>asterids</taxon>
        <taxon>campanulids</taxon>
        <taxon>Asterales</taxon>
        <taxon>Asteraceae</taxon>
        <taxon>Asteroideae</taxon>
        <taxon>Heliantheae alliance</taxon>
        <taxon>Madieae</taxon>
        <taxon>Madiinae</taxon>
        <taxon>Deinandra</taxon>
    </lineage>
</organism>
<protein>
    <submittedName>
        <fullName evidence="2">Uncharacterized protein</fullName>
    </submittedName>
</protein>
<dbReference type="Proteomes" id="UP001408789">
    <property type="component" value="Unassembled WGS sequence"/>
</dbReference>
<feature type="compositionally biased region" description="Basic and acidic residues" evidence="1">
    <location>
        <begin position="397"/>
        <end position="411"/>
    </location>
</feature>
<dbReference type="AlphaFoldDB" id="A0AAP0DRT1"/>
<comment type="caution">
    <text evidence="2">The sequence shown here is derived from an EMBL/GenBank/DDBJ whole genome shotgun (WGS) entry which is preliminary data.</text>
</comment>
<feature type="region of interest" description="Disordered" evidence="1">
    <location>
        <begin position="383"/>
        <end position="415"/>
    </location>
</feature>
<evidence type="ECO:0000256" key="1">
    <source>
        <dbReference type="SAM" id="MobiDB-lite"/>
    </source>
</evidence>
<evidence type="ECO:0000313" key="3">
    <source>
        <dbReference type="Proteomes" id="UP001408789"/>
    </source>
</evidence>
<sequence>MNTRRMLMESKPKPKPKSTSSSSSINGRGVEVASNTEPSDHWKFLEEIEAPMWADLSVCDLTDDSTDDPWFNISHEFHQCSSSQLISNVFHPTNSKSIKEPSSPKLPASVSKSRGKNYKTKQWEPTKCKAIPNKQHPIKTLTKKSSTSTRSDNKVKPICRTRKLKEEEIKACSSSGSNTSDLADNTGPKSSSSSITKQEQENSSRSTLTHDQSEHQENKCFEVSFQTSSQSSKLLASLRMSLRRSYATRPATRMVVANGGRCSDGSSNNPSVGHPSSKKYIPGDAQNKLKTQKAPALNVGSLSHRQGNKVLASIVTTKEKVQQHASVGKVLIARSNNIENQRIDKEKMREGIGRCTASRKTMVPCPKDKSGVKADQLTGRVQKASMTQKNGTKKLTGLKEKTTNQSRDKDTAIPARKVYFR</sequence>
<proteinExistence type="predicted"/>
<feature type="compositionally biased region" description="Low complexity" evidence="1">
    <location>
        <begin position="139"/>
        <end position="150"/>
    </location>
</feature>
<dbReference type="EMBL" id="JBCNJP010000007">
    <property type="protein sequence ID" value="KAK9077522.1"/>
    <property type="molecule type" value="Genomic_DNA"/>
</dbReference>
<keyword evidence="3" id="KW-1185">Reference proteome</keyword>